<keyword evidence="3" id="KW-0238">DNA-binding</keyword>
<evidence type="ECO:0000256" key="1">
    <source>
        <dbReference type="ARBA" id="ARBA00022723"/>
    </source>
</evidence>
<dbReference type="SMART" id="SM00066">
    <property type="entry name" value="GAL4"/>
    <property type="match status" value="1"/>
</dbReference>
<proteinExistence type="predicted"/>
<dbReference type="PANTHER" id="PTHR31069:SF31">
    <property type="entry name" value="MONODICTYPHENONE CLUSTER TRANSCRIPTION FACTOR-RELATED"/>
    <property type="match status" value="1"/>
</dbReference>
<gene>
    <name evidence="8" type="ORF">B0H66DRAFT_562623</name>
</gene>
<feature type="compositionally biased region" description="Polar residues" evidence="6">
    <location>
        <begin position="155"/>
        <end position="170"/>
    </location>
</feature>
<protein>
    <recommendedName>
        <fullName evidence="7">Zn(2)-C6 fungal-type domain-containing protein</fullName>
    </recommendedName>
</protein>
<feature type="domain" description="Zn(2)-C6 fungal-type" evidence="7">
    <location>
        <begin position="23"/>
        <end position="53"/>
    </location>
</feature>
<dbReference type="InterPro" id="IPR001138">
    <property type="entry name" value="Zn2Cys6_DnaBD"/>
</dbReference>
<dbReference type="Gene3D" id="4.10.240.10">
    <property type="entry name" value="Zn(2)-C6 fungal-type DNA-binding domain"/>
    <property type="match status" value="1"/>
</dbReference>
<evidence type="ECO:0000256" key="4">
    <source>
        <dbReference type="ARBA" id="ARBA00023163"/>
    </source>
</evidence>
<evidence type="ECO:0000313" key="8">
    <source>
        <dbReference type="EMBL" id="KAK3317008.1"/>
    </source>
</evidence>
<feature type="compositionally biased region" description="Basic residues" evidence="6">
    <location>
        <begin position="58"/>
        <end position="69"/>
    </location>
</feature>
<feature type="region of interest" description="Disordered" evidence="6">
    <location>
        <begin position="1"/>
        <end position="20"/>
    </location>
</feature>
<organism evidence="8 9">
    <name type="scientific">Apodospora peruviana</name>
    <dbReference type="NCBI Taxonomy" id="516989"/>
    <lineage>
        <taxon>Eukaryota</taxon>
        <taxon>Fungi</taxon>
        <taxon>Dikarya</taxon>
        <taxon>Ascomycota</taxon>
        <taxon>Pezizomycotina</taxon>
        <taxon>Sordariomycetes</taxon>
        <taxon>Sordariomycetidae</taxon>
        <taxon>Sordariales</taxon>
        <taxon>Lasiosphaeriaceae</taxon>
        <taxon>Apodospora</taxon>
    </lineage>
</organism>
<dbReference type="CDD" id="cd00067">
    <property type="entry name" value="GAL4"/>
    <property type="match status" value="1"/>
</dbReference>
<evidence type="ECO:0000313" key="9">
    <source>
        <dbReference type="Proteomes" id="UP001283341"/>
    </source>
</evidence>
<comment type="caution">
    <text evidence="8">The sequence shown here is derived from an EMBL/GenBank/DDBJ whole genome shotgun (WGS) entry which is preliminary data.</text>
</comment>
<accession>A0AAE0I1S3</accession>
<dbReference type="GO" id="GO:0045122">
    <property type="term" value="P:aflatoxin biosynthetic process"/>
    <property type="evidence" value="ECO:0007669"/>
    <property type="project" value="InterPro"/>
</dbReference>
<dbReference type="PROSITE" id="PS50048">
    <property type="entry name" value="ZN2_CY6_FUNGAL_2"/>
    <property type="match status" value="1"/>
</dbReference>
<dbReference type="InterPro" id="IPR050675">
    <property type="entry name" value="OAF3"/>
</dbReference>
<dbReference type="InterPro" id="IPR013700">
    <property type="entry name" value="AflR"/>
</dbReference>
<dbReference type="Pfam" id="PF08493">
    <property type="entry name" value="AflR"/>
    <property type="match status" value="1"/>
</dbReference>
<dbReference type="PRINTS" id="PR00755">
    <property type="entry name" value="AFLATOXINBRP"/>
</dbReference>
<feature type="region of interest" description="Disordered" evidence="6">
    <location>
        <begin position="140"/>
        <end position="174"/>
    </location>
</feature>
<dbReference type="Proteomes" id="UP001283341">
    <property type="component" value="Unassembled WGS sequence"/>
</dbReference>
<evidence type="ECO:0000256" key="5">
    <source>
        <dbReference type="ARBA" id="ARBA00023242"/>
    </source>
</evidence>
<dbReference type="GO" id="GO:0000981">
    <property type="term" value="F:DNA-binding transcription factor activity, RNA polymerase II-specific"/>
    <property type="evidence" value="ECO:0007669"/>
    <property type="project" value="InterPro"/>
</dbReference>
<evidence type="ECO:0000256" key="6">
    <source>
        <dbReference type="SAM" id="MobiDB-lite"/>
    </source>
</evidence>
<dbReference type="AlphaFoldDB" id="A0AAE0I1S3"/>
<dbReference type="InterPro" id="IPR036864">
    <property type="entry name" value="Zn2-C6_fun-type_DNA-bd_sf"/>
</dbReference>
<evidence type="ECO:0000259" key="7">
    <source>
        <dbReference type="PROSITE" id="PS50048"/>
    </source>
</evidence>
<keyword evidence="4" id="KW-0804">Transcription</keyword>
<dbReference type="SUPFAM" id="SSF57701">
    <property type="entry name" value="Zn2/Cys6 DNA-binding domain"/>
    <property type="match status" value="1"/>
</dbReference>
<keyword evidence="5" id="KW-0539">Nucleus</keyword>
<dbReference type="GO" id="GO:0005634">
    <property type="term" value="C:nucleus"/>
    <property type="evidence" value="ECO:0007669"/>
    <property type="project" value="InterPro"/>
</dbReference>
<dbReference type="GO" id="GO:0003677">
    <property type="term" value="F:DNA binding"/>
    <property type="evidence" value="ECO:0007669"/>
    <property type="project" value="UniProtKB-KW"/>
</dbReference>
<dbReference type="GO" id="GO:0008270">
    <property type="term" value="F:zinc ion binding"/>
    <property type="evidence" value="ECO:0007669"/>
    <property type="project" value="InterPro"/>
</dbReference>
<dbReference type="EMBL" id="JAUEDM010000005">
    <property type="protein sequence ID" value="KAK3317008.1"/>
    <property type="molecule type" value="Genomic_DNA"/>
</dbReference>
<keyword evidence="9" id="KW-1185">Reference proteome</keyword>
<evidence type="ECO:0000256" key="2">
    <source>
        <dbReference type="ARBA" id="ARBA00023015"/>
    </source>
</evidence>
<dbReference type="PANTHER" id="PTHR31069">
    <property type="entry name" value="OLEATE-ACTIVATED TRANSCRIPTION FACTOR 1-RELATED"/>
    <property type="match status" value="1"/>
</dbReference>
<keyword evidence="2" id="KW-0805">Transcription regulation</keyword>
<evidence type="ECO:0000256" key="3">
    <source>
        <dbReference type="ARBA" id="ARBA00023125"/>
    </source>
</evidence>
<sequence length="383" mass="42036">MTMPTSPSTDERREPRTAKLRSSCDGCLTAKVKCDRIHPDCSRCTMLKLDCVYGLSRKAGKPARRKRPHHDSDPTTSLKRICPASSSSREQHQTQNTDEQHHDLNLSFPDVLANESDMLPFPGSDNTALDINYLWWPEPLDEEPSAAEPPVRTAAASTTSDHNSTSSGGSHSCPRESYEIFRDLICPAPTLHAPNSNSATVSAQLDQVLHFNRNAIDRLGQVLNCPCAKSGHRATVHASIVSRILIWYQQTAGWTGSSSWGPQPPSQSATHSAAADSKPSLVQATGFSVEHVPVSVGTFNVEDQNIQAAFRVQLVLCELKKMAGLIDMFFTQDQDSGPEGVYGRGGVASLYAHLGTWLRNEHGRTVRILKVRLRAFNENLEEA</sequence>
<reference evidence="8" key="2">
    <citation type="submission" date="2023-06" db="EMBL/GenBank/DDBJ databases">
        <authorList>
            <consortium name="Lawrence Berkeley National Laboratory"/>
            <person name="Haridas S."/>
            <person name="Hensen N."/>
            <person name="Bonometti L."/>
            <person name="Westerberg I."/>
            <person name="Brannstrom I.O."/>
            <person name="Guillou S."/>
            <person name="Cros-Aarteil S."/>
            <person name="Calhoun S."/>
            <person name="Kuo A."/>
            <person name="Mondo S."/>
            <person name="Pangilinan J."/>
            <person name="Riley R."/>
            <person name="Labutti K."/>
            <person name="Andreopoulos B."/>
            <person name="Lipzen A."/>
            <person name="Chen C."/>
            <person name="Yanf M."/>
            <person name="Daum C."/>
            <person name="Ng V."/>
            <person name="Clum A."/>
            <person name="Steindorff A."/>
            <person name="Ohm R."/>
            <person name="Martin F."/>
            <person name="Silar P."/>
            <person name="Natvig D."/>
            <person name="Lalanne C."/>
            <person name="Gautier V."/>
            <person name="Ament-Velasquez S.L."/>
            <person name="Kruys A."/>
            <person name="Hutchinson M.I."/>
            <person name="Powell A.J."/>
            <person name="Barry K."/>
            <person name="Miller A.N."/>
            <person name="Grigoriev I.V."/>
            <person name="Debuchy R."/>
            <person name="Gladieux P."/>
            <person name="Thoren M.H."/>
            <person name="Johannesson H."/>
        </authorList>
    </citation>
    <scope>NUCLEOTIDE SEQUENCE</scope>
    <source>
        <strain evidence="8">CBS 118394</strain>
    </source>
</reference>
<feature type="region of interest" description="Disordered" evidence="6">
    <location>
        <begin position="58"/>
        <end position="103"/>
    </location>
</feature>
<feature type="compositionally biased region" description="Polar residues" evidence="6">
    <location>
        <begin position="74"/>
        <end position="97"/>
    </location>
</feature>
<keyword evidence="1" id="KW-0479">Metal-binding</keyword>
<reference evidence="8" key="1">
    <citation type="journal article" date="2023" name="Mol. Phylogenet. Evol.">
        <title>Genome-scale phylogeny and comparative genomics of the fungal order Sordariales.</title>
        <authorList>
            <person name="Hensen N."/>
            <person name="Bonometti L."/>
            <person name="Westerberg I."/>
            <person name="Brannstrom I.O."/>
            <person name="Guillou S."/>
            <person name="Cros-Aarteil S."/>
            <person name="Calhoun S."/>
            <person name="Haridas S."/>
            <person name="Kuo A."/>
            <person name="Mondo S."/>
            <person name="Pangilinan J."/>
            <person name="Riley R."/>
            <person name="LaButti K."/>
            <person name="Andreopoulos B."/>
            <person name="Lipzen A."/>
            <person name="Chen C."/>
            <person name="Yan M."/>
            <person name="Daum C."/>
            <person name="Ng V."/>
            <person name="Clum A."/>
            <person name="Steindorff A."/>
            <person name="Ohm R.A."/>
            <person name="Martin F."/>
            <person name="Silar P."/>
            <person name="Natvig D.O."/>
            <person name="Lalanne C."/>
            <person name="Gautier V."/>
            <person name="Ament-Velasquez S.L."/>
            <person name="Kruys A."/>
            <person name="Hutchinson M.I."/>
            <person name="Powell A.J."/>
            <person name="Barry K."/>
            <person name="Miller A.N."/>
            <person name="Grigoriev I.V."/>
            <person name="Debuchy R."/>
            <person name="Gladieux P."/>
            <person name="Hiltunen Thoren M."/>
            <person name="Johannesson H."/>
        </authorList>
    </citation>
    <scope>NUCLEOTIDE SEQUENCE</scope>
    <source>
        <strain evidence="8">CBS 118394</strain>
    </source>
</reference>
<dbReference type="Pfam" id="PF00172">
    <property type="entry name" value="Zn_clus"/>
    <property type="match status" value="1"/>
</dbReference>
<name>A0AAE0I1S3_9PEZI</name>